<keyword evidence="5" id="KW-0678">Repressor</keyword>
<comment type="caution">
    <text evidence="5">Lacks conserved residue(s) required for the propagation of feature annotation.</text>
</comment>
<dbReference type="Proteomes" id="UP001597285">
    <property type="component" value="Unassembled WGS sequence"/>
</dbReference>
<dbReference type="GO" id="GO:0004077">
    <property type="term" value="F:biotin--[biotin carboxyl-carrier protein] ligase activity"/>
    <property type="evidence" value="ECO:0007669"/>
    <property type="project" value="UniProtKB-EC"/>
</dbReference>
<protein>
    <recommendedName>
        <fullName evidence="5">Bifunctional ligase/repressor BirA</fullName>
    </recommendedName>
    <alternativeName>
        <fullName evidence="5">Biotin--[acetyl-CoA-carboxylase] ligase</fullName>
        <ecNumber evidence="5">6.3.4.15</ecNumber>
    </alternativeName>
    <alternativeName>
        <fullName evidence="5">Biotin--protein ligase</fullName>
    </alternativeName>
    <alternativeName>
        <fullName evidence="5">Biotin-[acetyl-CoA carboxylase] synthetase</fullName>
    </alternativeName>
</protein>
<dbReference type="SUPFAM" id="SSF50037">
    <property type="entry name" value="C-terminal domain of transcriptional repressors"/>
    <property type="match status" value="1"/>
</dbReference>
<feature type="binding site" evidence="5">
    <location>
        <position position="187"/>
    </location>
    <ligand>
        <name>biotin</name>
        <dbReference type="ChEBI" id="CHEBI:57586"/>
    </ligand>
</feature>
<name>A0ABW4NMW9_9LACT</name>
<dbReference type="EC" id="6.3.4.15" evidence="5"/>
<dbReference type="SUPFAM" id="SSF46785">
    <property type="entry name" value="Winged helix' DNA-binding domain"/>
    <property type="match status" value="1"/>
</dbReference>
<sequence>MTTKQRVLAFLEKNKGTAISGQELADTLKISRTSIWKAINLLKEEGYAIEAITNKGYCLSASSDLLSAEAIRPFLLPELKERPFHIFKTTESTNNEAKKIIVEQANTEAIVLTEEQTKGKGRLGRFFYSPPKTGIYMSLILKPQMTTMDATLITTAAAVAVCLAIEKVTKKKPKIKWVNDIYLDGYKISGVLTEAVTNFENGTIETIILGIGLNFRMPLEGFPAELQSIAGSLLSTENPEITRNELIAEITNQFHHIYQQIETREYLEAYKERCFVFGKKIDFRQGKQEFEAIPIDIDQQGGLIVKMENGEQRTLSYGEITIKRPFNKENQK</sequence>
<keyword evidence="5" id="KW-0238">DNA-binding</keyword>
<dbReference type="Pfam" id="PF08279">
    <property type="entry name" value="HTH_11"/>
    <property type="match status" value="1"/>
</dbReference>
<dbReference type="Gene3D" id="2.30.30.100">
    <property type="match status" value="1"/>
</dbReference>
<reference evidence="8" key="1">
    <citation type="journal article" date="2019" name="Int. J. Syst. Evol. Microbiol.">
        <title>The Global Catalogue of Microorganisms (GCM) 10K type strain sequencing project: providing services to taxonomists for standard genome sequencing and annotation.</title>
        <authorList>
            <consortium name="The Broad Institute Genomics Platform"/>
            <consortium name="The Broad Institute Genome Sequencing Center for Infectious Disease"/>
            <person name="Wu L."/>
            <person name="Ma J."/>
        </authorList>
    </citation>
    <scope>NUCLEOTIDE SEQUENCE [LARGE SCALE GENOMIC DNA]</scope>
    <source>
        <strain evidence="8">KCTC 42143</strain>
    </source>
</reference>
<keyword evidence="2 5" id="KW-0547">Nucleotide-binding</keyword>
<dbReference type="PANTHER" id="PTHR12835:SF5">
    <property type="entry name" value="BIOTIN--PROTEIN LIGASE"/>
    <property type="match status" value="1"/>
</dbReference>
<dbReference type="HAMAP" id="MF_00978">
    <property type="entry name" value="Bifunct_BirA"/>
    <property type="match status" value="1"/>
</dbReference>
<evidence type="ECO:0000313" key="7">
    <source>
        <dbReference type="EMBL" id="MFD1799789.1"/>
    </source>
</evidence>
<dbReference type="RefSeq" id="WP_058919821.1">
    <property type="nucleotide sequence ID" value="NZ_JBHSQC010000015.1"/>
</dbReference>
<evidence type="ECO:0000259" key="6">
    <source>
        <dbReference type="PROSITE" id="PS51733"/>
    </source>
</evidence>
<feature type="binding site" evidence="5">
    <location>
        <position position="116"/>
    </location>
    <ligand>
        <name>biotin</name>
        <dbReference type="ChEBI" id="CHEBI:57586"/>
    </ligand>
</feature>
<keyword evidence="1 5" id="KW-0436">Ligase</keyword>
<dbReference type="CDD" id="cd16442">
    <property type="entry name" value="BPL"/>
    <property type="match status" value="1"/>
</dbReference>
<keyword evidence="4 5" id="KW-0092">Biotin</keyword>
<feature type="domain" description="BPL/LPL catalytic" evidence="6">
    <location>
        <begin position="69"/>
        <end position="262"/>
    </location>
</feature>
<evidence type="ECO:0000256" key="4">
    <source>
        <dbReference type="ARBA" id="ARBA00023267"/>
    </source>
</evidence>
<dbReference type="InterPro" id="IPR036390">
    <property type="entry name" value="WH_DNA-bd_sf"/>
</dbReference>
<dbReference type="Gene3D" id="1.10.10.10">
    <property type="entry name" value="Winged helix-like DNA-binding domain superfamily/Winged helix DNA-binding domain"/>
    <property type="match status" value="1"/>
</dbReference>
<dbReference type="Pfam" id="PF02237">
    <property type="entry name" value="BPL_C"/>
    <property type="match status" value="1"/>
</dbReference>
<dbReference type="Gene3D" id="3.30.930.10">
    <property type="entry name" value="Bira Bifunctional Protein, Domain 2"/>
    <property type="match status" value="1"/>
</dbReference>
<evidence type="ECO:0000313" key="8">
    <source>
        <dbReference type="Proteomes" id="UP001597285"/>
    </source>
</evidence>
<dbReference type="InterPro" id="IPR036388">
    <property type="entry name" value="WH-like_DNA-bd_sf"/>
</dbReference>
<proteinExistence type="inferred from homology"/>
<dbReference type="InterPro" id="IPR003142">
    <property type="entry name" value="BPL_C"/>
</dbReference>
<dbReference type="InterPro" id="IPR045864">
    <property type="entry name" value="aa-tRNA-synth_II/BPL/LPL"/>
</dbReference>
<dbReference type="PROSITE" id="PS51733">
    <property type="entry name" value="BPL_LPL_CATALYTIC"/>
    <property type="match status" value="1"/>
</dbReference>
<dbReference type="PANTHER" id="PTHR12835">
    <property type="entry name" value="BIOTIN PROTEIN LIGASE"/>
    <property type="match status" value="1"/>
</dbReference>
<accession>A0ABW4NMW9</accession>
<dbReference type="InterPro" id="IPR004408">
    <property type="entry name" value="Biotin_CoA_COase_ligase"/>
</dbReference>
<comment type="caution">
    <text evidence="7">The sequence shown here is derived from an EMBL/GenBank/DDBJ whole genome shotgun (WGS) entry which is preliminary data.</text>
</comment>
<gene>
    <name evidence="5" type="primary">birA</name>
    <name evidence="7" type="ORF">ACFSBK_08010</name>
</gene>
<dbReference type="InterPro" id="IPR013196">
    <property type="entry name" value="HTH_11"/>
</dbReference>
<feature type="binding site" evidence="5">
    <location>
        <begin position="92"/>
        <end position="94"/>
    </location>
    <ligand>
        <name>biotin</name>
        <dbReference type="ChEBI" id="CHEBI:57586"/>
    </ligand>
</feature>
<comment type="similarity">
    <text evidence="5">Belongs to the biotin--protein ligase family.</text>
</comment>
<feature type="DNA-binding region" description="H-T-H motif" evidence="5">
    <location>
        <begin position="21"/>
        <end position="40"/>
    </location>
</feature>
<evidence type="ECO:0000256" key="5">
    <source>
        <dbReference type="HAMAP-Rule" id="MF_00978"/>
    </source>
</evidence>
<keyword evidence="5" id="KW-0804">Transcription</keyword>
<dbReference type="InterPro" id="IPR008988">
    <property type="entry name" value="Transcriptional_repressor_C"/>
</dbReference>
<evidence type="ECO:0000256" key="3">
    <source>
        <dbReference type="ARBA" id="ARBA00022840"/>
    </source>
</evidence>
<dbReference type="InterPro" id="IPR030855">
    <property type="entry name" value="Bifunct_BirA"/>
</dbReference>
<dbReference type="InterPro" id="IPR004143">
    <property type="entry name" value="BPL_LPL_catalytic"/>
</dbReference>
<organism evidence="7 8">
    <name type="scientific">Carnobacterium antarcticum</name>
    <dbReference type="NCBI Taxonomy" id="2126436"/>
    <lineage>
        <taxon>Bacteria</taxon>
        <taxon>Bacillati</taxon>
        <taxon>Bacillota</taxon>
        <taxon>Bacilli</taxon>
        <taxon>Lactobacillales</taxon>
        <taxon>Carnobacteriaceae</taxon>
        <taxon>Carnobacterium</taxon>
    </lineage>
</organism>
<evidence type="ECO:0000256" key="1">
    <source>
        <dbReference type="ARBA" id="ARBA00022598"/>
    </source>
</evidence>
<dbReference type="SUPFAM" id="SSF55681">
    <property type="entry name" value="Class II aaRS and biotin synthetases"/>
    <property type="match status" value="1"/>
</dbReference>
<evidence type="ECO:0000256" key="2">
    <source>
        <dbReference type="ARBA" id="ARBA00022741"/>
    </source>
</evidence>
<dbReference type="NCBIfam" id="TIGR00121">
    <property type="entry name" value="birA_ligase"/>
    <property type="match status" value="1"/>
</dbReference>
<dbReference type="EMBL" id="JBHUFF010000014">
    <property type="protein sequence ID" value="MFD1799789.1"/>
    <property type="molecule type" value="Genomic_DNA"/>
</dbReference>
<dbReference type="Pfam" id="PF03099">
    <property type="entry name" value="BPL_LplA_LipB"/>
    <property type="match status" value="1"/>
</dbReference>
<comment type="function">
    <text evidence="5">Acts both as a biotin--[acetyl-CoA-carboxylase] ligase and a repressor.</text>
</comment>
<comment type="catalytic activity">
    <reaction evidence="5">
        <text>biotin + L-lysyl-[protein] + ATP = N(6)-biotinyl-L-lysyl-[protein] + AMP + diphosphate + H(+)</text>
        <dbReference type="Rhea" id="RHEA:11756"/>
        <dbReference type="Rhea" id="RHEA-COMP:9752"/>
        <dbReference type="Rhea" id="RHEA-COMP:10505"/>
        <dbReference type="ChEBI" id="CHEBI:15378"/>
        <dbReference type="ChEBI" id="CHEBI:29969"/>
        <dbReference type="ChEBI" id="CHEBI:30616"/>
        <dbReference type="ChEBI" id="CHEBI:33019"/>
        <dbReference type="ChEBI" id="CHEBI:57586"/>
        <dbReference type="ChEBI" id="CHEBI:83144"/>
        <dbReference type="ChEBI" id="CHEBI:456215"/>
        <dbReference type="EC" id="6.3.4.15"/>
    </reaction>
</comment>
<keyword evidence="8" id="KW-1185">Reference proteome</keyword>
<keyword evidence="3 5" id="KW-0067">ATP-binding</keyword>
<keyword evidence="5" id="KW-0805">Transcription regulation</keyword>